<dbReference type="Gene3D" id="1.10.10.10">
    <property type="entry name" value="Winged helix-like DNA-binding domain superfamily/Winged helix DNA-binding domain"/>
    <property type="match status" value="1"/>
</dbReference>
<dbReference type="InterPro" id="IPR000847">
    <property type="entry name" value="LysR_HTH_N"/>
</dbReference>
<protein>
    <submittedName>
        <fullName evidence="6">Molybdate transport repressor ModE-like protein</fullName>
    </submittedName>
</protein>
<evidence type="ECO:0000256" key="2">
    <source>
        <dbReference type="ARBA" id="ARBA00023015"/>
    </source>
</evidence>
<name>A0A7X5R0Y6_9MICO</name>
<dbReference type="SUPFAM" id="SSF46785">
    <property type="entry name" value="Winged helix' DNA-binding domain"/>
    <property type="match status" value="1"/>
</dbReference>
<comment type="caution">
    <text evidence="6">The sequence shown here is derived from an EMBL/GenBank/DDBJ whole genome shotgun (WGS) entry which is preliminary data.</text>
</comment>
<keyword evidence="2" id="KW-0805">Transcription regulation</keyword>
<dbReference type="PRINTS" id="PR00039">
    <property type="entry name" value="HTHLYSR"/>
</dbReference>
<dbReference type="EMBL" id="JAAMOX010000001">
    <property type="protein sequence ID" value="NIH53417.1"/>
    <property type="molecule type" value="Genomic_DNA"/>
</dbReference>
<dbReference type="SUPFAM" id="SSF53850">
    <property type="entry name" value="Periplasmic binding protein-like II"/>
    <property type="match status" value="1"/>
</dbReference>
<dbReference type="AlphaFoldDB" id="A0A7X5R0Y6"/>
<evidence type="ECO:0000256" key="4">
    <source>
        <dbReference type="ARBA" id="ARBA00023163"/>
    </source>
</evidence>
<sequence>MPPPRLPALDDLDLRALRVIDALSRTGSITAAAAELQFSQPAVSQQLKRLETKLGLAVIERAGRGVRLTEAGEVLARHARVIVAELEHAVSGLAELSGLRSGRLRLASFPSASAVIVPELLKRIRAEHPGLATSYRELEPPQAIDAVRQGDLDVALTFSYPGDGVGLIGESLPGLRVEHLWREEMFVALPANHPLAGEARVSLAQLSDETWIAGCPRCRGHLVAAAESSGFTPRISHETDNIVAVMSMVAASLAVALVPRLAVAAAQSLPAEAVVLPIREDNHRILSLVSPLSAGDAPAVAAAREACRQLDPAMWHLEYAHQPATPRSHR</sequence>
<comment type="similarity">
    <text evidence="1">Belongs to the LysR transcriptional regulatory family.</text>
</comment>
<evidence type="ECO:0000313" key="6">
    <source>
        <dbReference type="EMBL" id="NIH53417.1"/>
    </source>
</evidence>
<organism evidence="6 7">
    <name type="scientific">Lysinibacter cavernae</name>
    <dbReference type="NCBI Taxonomy" id="1640652"/>
    <lineage>
        <taxon>Bacteria</taxon>
        <taxon>Bacillati</taxon>
        <taxon>Actinomycetota</taxon>
        <taxon>Actinomycetes</taxon>
        <taxon>Micrococcales</taxon>
        <taxon>Microbacteriaceae</taxon>
        <taxon>Lysinibacter</taxon>
    </lineage>
</organism>
<keyword evidence="3" id="KW-0238">DNA-binding</keyword>
<evidence type="ECO:0000259" key="5">
    <source>
        <dbReference type="PROSITE" id="PS50931"/>
    </source>
</evidence>
<keyword evidence="7" id="KW-1185">Reference proteome</keyword>
<keyword evidence="4" id="KW-0804">Transcription</keyword>
<evidence type="ECO:0000256" key="1">
    <source>
        <dbReference type="ARBA" id="ARBA00009437"/>
    </source>
</evidence>
<gene>
    <name evidence="6" type="ORF">FHX76_001285</name>
</gene>
<dbReference type="GO" id="GO:0003677">
    <property type="term" value="F:DNA binding"/>
    <property type="evidence" value="ECO:0007669"/>
    <property type="project" value="UniProtKB-KW"/>
</dbReference>
<dbReference type="RefSeq" id="WP_208402452.1">
    <property type="nucleotide sequence ID" value="NZ_JAAMOX010000001.1"/>
</dbReference>
<dbReference type="InterPro" id="IPR036390">
    <property type="entry name" value="WH_DNA-bd_sf"/>
</dbReference>
<dbReference type="GO" id="GO:0003700">
    <property type="term" value="F:DNA-binding transcription factor activity"/>
    <property type="evidence" value="ECO:0007669"/>
    <property type="project" value="InterPro"/>
</dbReference>
<dbReference type="PANTHER" id="PTHR30346:SF29">
    <property type="entry name" value="LYSR SUBSTRATE-BINDING"/>
    <property type="match status" value="1"/>
</dbReference>
<dbReference type="PANTHER" id="PTHR30346">
    <property type="entry name" value="TRANSCRIPTIONAL DUAL REGULATOR HCAR-RELATED"/>
    <property type="match status" value="1"/>
</dbReference>
<dbReference type="InterPro" id="IPR005119">
    <property type="entry name" value="LysR_subst-bd"/>
</dbReference>
<evidence type="ECO:0000313" key="7">
    <source>
        <dbReference type="Proteomes" id="UP000541033"/>
    </source>
</evidence>
<dbReference type="PROSITE" id="PS50931">
    <property type="entry name" value="HTH_LYSR"/>
    <property type="match status" value="1"/>
</dbReference>
<feature type="domain" description="HTH lysR-type" evidence="5">
    <location>
        <begin position="12"/>
        <end position="69"/>
    </location>
</feature>
<dbReference type="Pfam" id="PF00126">
    <property type="entry name" value="HTH_1"/>
    <property type="match status" value="1"/>
</dbReference>
<dbReference type="InterPro" id="IPR036388">
    <property type="entry name" value="WH-like_DNA-bd_sf"/>
</dbReference>
<dbReference type="CDD" id="cd08423">
    <property type="entry name" value="PBP2_LTTR_like_6"/>
    <property type="match status" value="1"/>
</dbReference>
<accession>A0A7X5R0Y6</accession>
<proteinExistence type="inferred from homology"/>
<dbReference type="Gene3D" id="3.40.190.10">
    <property type="entry name" value="Periplasmic binding protein-like II"/>
    <property type="match status" value="2"/>
</dbReference>
<dbReference type="GO" id="GO:0032993">
    <property type="term" value="C:protein-DNA complex"/>
    <property type="evidence" value="ECO:0007669"/>
    <property type="project" value="TreeGrafter"/>
</dbReference>
<dbReference type="Pfam" id="PF03466">
    <property type="entry name" value="LysR_substrate"/>
    <property type="match status" value="1"/>
</dbReference>
<reference evidence="6 7" key="1">
    <citation type="submission" date="2020-02" db="EMBL/GenBank/DDBJ databases">
        <title>Sequencing the genomes of 1000 actinobacteria strains.</title>
        <authorList>
            <person name="Klenk H.-P."/>
        </authorList>
    </citation>
    <scope>NUCLEOTIDE SEQUENCE [LARGE SCALE GENOMIC DNA]</scope>
    <source>
        <strain evidence="6 7">DSM 27960</strain>
    </source>
</reference>
<evidence type="ECO:0000256" key="3">
    <source>
        <dbReference type="ARBA" id="ARBA00023125"/>
    </source>
</evidence>
<dbReference type="FunFam" id="1.10.10.10:FF:000001">
    <property type="entry name" value="LysR family transcriptional regulator"/>
    <property type="match status" value="1"/>
</dbReference>
<dbReference type="Proteomes" id="UP000541033">
    <property type="component" value="Unassembled WGS sequence"/>
</dbReference>